<gene>
    <name evidence="7" type="primary">tswI</name>
</gene>
<sequence>MENVTLNMSDSHLYGTAFYDYLRLRKRFFVDALGWDIPHDDEVEMDQYDTPQAHYSIVLKEGRVVGGARTMPTSSSWGNYTYMLRDAVEGKIGSIPADLIAGITASPLVWECTRIVISDDLRGGADRARCLELIVEGFVRTARRHGARQLIGLTRPGLAHALRQLGYDVSQISRTYRSAGDGRCYAVLSMPPEKVAASLIAA</sequence>
<evidence type="ECO:0000256" key="5">
    <source>
        <dbReference type="PROSITE-ProRule" id="PRU00533"/>
    </source>
</evidence>
<evidence type="ECO:0000256" key="4">
    <source>
        <dbReference type="ARBA" id="ARBA00022929"/>
    </source>
</evidence>
<dbReference type="PROSITE" id="PS51187">
    <property type="entry name" value="AUTOINDUCER_SYNTH_2"/>
    <property type="match status" value="1"/>
</dbReference>
<keyword evidence="1 5" id="KW-0673">Quorum sensing</keyword>
<keyword evidence="2 6" id="KW-0808">Transferase</keyword>
<dbReference type="GO" id="GO:0007165">
    <property type="term" value="P:signal transduction"/>
    <property type="evidence" value="ECO:0007669"/>
    <property type="project" value="TreeGrafter"/>
</dbReference>
<name>A0A0U1ZJE3_9RHOB</name>
<evidence type="ECO:0000313" key="7">
    <source>
        <dbReference type="EMBL" id="AJW69531.1"/>
    </source>
</evidence>
<evidence type="ECO:0000256" key="2">
    <source>
        <dbReference type="ARBA" id="ARBA00022679"/>
    </source>
</evidence>
<dbReference type="SUPFAM" id="SSF55729">
    <property type="entry name" value="Acyl-CoA N-acyltransferases (Nat)"/>
    <property type="match status" value="1"/>
</dbReference>
<dbReference type="EC" id="2.3.1.184" evidence="6"/>
<dbReference type="PRINTS" id="PR01549">
    <property type="entry name" value="AUTOINDCRSYN"/>
</dbReference>
<reference evidence="7" key="1">
    <citation type="journal article" date="2015" name="Appl. Environ. Microbiol.">
        <title>A NEW N-ACYL HOMOSERINE LACTONE SYNTHASE IN AN UNCULTURED SYMBIONT OF THE RED SEA SPONGE THEONELLA SWINHOEI.</title>
        <authorList>
            <person name="Britstein M."/>
            <person name="Devescovi G."/>
            <person name="Handley K.M."/>
            <person name="Malik A."/>
            <person name="Haber M."/>
            <person name="Saurav K."/>
            <person name="Teta R."/>
            <person name="Costantino V."/>
            <person name="Burgsdorf I."/>
            <person name="Gilbert J.A."/>
            <person name="Sher N."/>
            <person name="Venturi V."/>
            <person name="Steindler L."/>
        </authorList>
    </citation>
    <scope>NUCLEOTIDE SEQUENCE</scope>
    <source>
        <strain evidence="7">TS309</strain>
    </source>
</reference>
<dbReference type="GO" id="GO:0061579">
    <property type="term" value="F:N-acyl homoserine lactone synthase activity"/>
    <property type="evidence" value="ECO:0007669"/>
    <property type="project" value="UniProtKB-UniRule"/>
</dbReference>
<comment type="similarity">
    <text evidence="5 6">Belongs to the autoinducer synthase family.</text>
</comment>
<accession>A0A0U1ZJE3</accession>
<proteinExistence type="inferred from homology"/>
<dbReference type="PANTHER" id="PTHR39322">
    <property type="entry name" value="ACYL-HOMOSERINE-LACTONE SYNTHASE"/>
    <property type="match status" value="1"/>
</dbReference>
<evidence type="ECO:0000256" key="3">
    <source>
        <dbReference type="ARBA" id="ARBA00022691"/>
    </source>
</evidence>
<dbReference type="Gene3D" id="3.40.630.30">
    <property type="match status" value="1"/>
</dbReference>
<keyword evidence="3 6" id="KW-0949">S-adenosyl-L-methionine</keyword>
<organism evidence="7">
    <name type="scientific">uncultured Rhodobacterales bacterium</name>
    <dbReference type="NCBI Taxonomy" id="293400"/>
    <lineage>
        <taxon>Bacteria</taxon>
        <taxon>Pseudomonadati</taxon>
        <taxon>Pseudomonadota</taxon>
        <taxon>Alphaproteobacteria</taxon>
        <taxon>Rhodobacterales</taxon>
        <taxon>environmental samples</taxon>
    </lineage>
</organism>
<dbReference type="AlphaFoldDB" id="A0A0U1ZJE3"/>
<evidence type="ECO:0000256" key="1">
    <source>
        <dbReference type="ARBA" id="ARBA00022654"/>
    </source>
</evidence>
<protein>
    <recommendedName>
        <fullName evidence="6">Acyl-homoserine-lactone synthase</fullName>
        <ecNumber evidence="6">2.3.1.184</ecNumber>
    </recommendedName>
    <alternativeName>
        <fullName evidence="6">Autoinducer synthesis protein</fullName>
    </alternativeName>
</protein>
<comment type="catalytic activity">
    <reaction evidence="6">
        <text>a fatty acyl-[ACP] + S-adenosyl-L-methionine = an N-acyl-L-homoserine lactone + S-methyl-5'-thioadenosine + holo-[ACP] + H(+)</text>
        <dbReference type="Rhea" id="RHEA:10096"/>
        <dbReference type="Rhea" id="RHEA-COMP:9685"/>
        <dbReference type="Rhea" id="RHEA-COMP:14125"/>
        <dbReference type="ChEBI" id="CHEBI:15378"/>
        <dbReference type="ChEBI" id="CHEBI:17509"/>
        <dbReference type="ChEBI" id="CHEBI:55474"/>
        <dbReference type="ChEBI" id="CHEBI:59789"/>
        <dbReference type="ChEBI" id="CHEBI:64479"/>
        <dbReference type="ChEBI" id="CHEBI:138651"/>
        <dbReference type="EC" id="2.3.1.184"/>
    </reaction>
</comment>
<dbReference type="EMBL" id="KP092521">
    <property type="protein sequence ID" value="AJW69531.1"/>
    <property type="molecule type" value="Genomic_DNA"/>
</dbReference>
<dbReference type="BRENDA" id="2.3.1.184">
    <property type="organism ID" value="14417"/>
</dbReference>
<dbReference type="PANTHER" id="PTHR39322:SF1">
    <property type="entry name" value="ISOVALERYL-HOMOSERINE LACTONE SYNTHASE"/>
    <property type="match status" value="1"/>
</dbReference>
<dbReference type="InterPro" id="IPR016181">
    <property type="entry name" value="Acyl_CoA_acyltransferase"/>
</dbReference>
<dbReference type="GO" id="GO:0009372">
    <property type="term" value="P:quorum sensing"/>
    <property type="evidence" value="ECO:0007669"/>
    <property type="project" value="UniProtKB-UniRule"/>
</dbReference>
<dbReference type="InterPro" id="IPR001690">
    <property type="entry name" value="Autoind_synthase"/>
</dbReference>
<evidence type="ECO:0000256" key="6">
    <source>
        <dbReference type="RuleBase" id="RU361135"/>
    </source>
</evidence>
<keyword evidence="4 5" id="KW-0071">Autoinducer synthesis</keyword>
<dbReference type="Pfam" id="PF00765">
    <property type="entry name" value="Autoind_synth"/>
    <property type="match status" value="1"/>
</dbReference>